<dbReference type="NCBIfam" id="TIGR00671">
    <property type="entry name" value="baf"/>
    <property type="match status" value="1"/>
</dbReference>
<evidence type="ECO:0000256" key="16">
    <source>
        <dbReference type="HAMAP-Rule" id="MF_01274"/>
    </source>
</evidence>
<evidence type="ECO:0000256" key="13">
    <source>
        <dbReference type="ARBA" id="ARBA00022993"/>
    </source>
</evidence>
<dbReference type="HAMAP" id="MF_01274">
    <property type="entry name" value="Pantothen_kinase_3"/>
    <property type="match status" value="1"/>
</dbReference>
<keyword evidence="16" id="KW-0479">Metal-binding</keyword>
<dbReference type="NCBIfam" id="NF009848">
    <property type="entry name" value="PRK13318.1-6"/>
    <property type="match status" value="1"/>
</dbReference>
<comment type="function">
    <text evidence="16">Catalyzes the phosphorylation of pantothenate (Pan), the first step in CoA biosynthesis.</text>
</comment>
<dbReference type="GO" id="GO:0005524">
    <property type="term" value="F:ATP binding"/>
    <property type="evidence" value="ECO:0007669"/>
    <property type="project" value="UniProtKB-UniRule"/>
</dbReference>
<accession>D0LNN5</accession>
<evidence type="ECO:0000256" key="7">
    <source>
        <dbReference type="ARBA" id="ARBA00022490"/>
    </source>
</evidence>
<dbReference type="EC" id="2.7.1.33" evidence="6 16"/>
<dbReference type="RefSeq" id="WP_012829538.1">
    <property type="nucleotide sequence ID" value="NC_013440.1"/>
</dbReference>
<evidence type="ECO:0000256" key="8">
    <source>
        <dbReference type="ARBA" id="ARBA00022679"/>
    </source>
</evidence>
<evidence type="ECO:0000256" key="9">
    <source>
        <dbReference type="ARBA" id="ARBA00022741"/>
    </source>
</evidence>
<evidence type="ECO:0000256" key="14">
    <source>
        <dbReference type="ARBA" id="ARBA00038036"/>
    </source>
</evidence>
<sequence>MATTCLLAIDVGNTNTVLGIYRNDDLVADWRIQTDGRRTGDEYAVLLHQLLAIDGLDSRVITHGIISSVVPPAVIGLQNLFDRHLKVPVLVVGPGIKTGMPILYENPREVGADRIVNAVAAYDLLGTGCIVVDFGTATTWDVVTPRGEYLGGIIAPGIQISAEALYRHASKLPRVEVRRPQRVVGRNTVASMQSGLCFGYAGMVDAVVARIRDEVEWEAQCVATGGLAPLIAAESRSIERTDQMLTLRGLKLLFERNLENR</sequence>
<dbReference type="EMBL" id="CP001804">
    <property type="protein sequence ID" value="ACY16940.1"/>
    <property type="molecule type" value="Genomic_DNA"/>
</dbReference>
<evidence type="ECO:0000256" key="10">
    <source>
        <dbReference type="ARBA" id="ARBA00022777"/>
    </source>
</evidence>
<keyword evidence="10 16" id="KW-0418">Kinase</keyword>
<dbReference type="GO" id="GO:0005737">
    <property type="term" value="C:cytoplasm"/>
    <property type="evidence" value="ECO:0007669"/>
    <property type="project" value="UniProtKB-SubCell"/>
</dbReference>
<dbReference type="InterPro" id="IPR043129">
    <property type="entry name" value="ATPase_NBD"/>
</dbReference>
<evidence type="ECO:0000313" key="18">
    <source>
        <dbReference type="Proteomes" id="UP000001880"/>
    </source>
</evidence>
<dbReference type="CDD" id="cd24015">
    <property type="entry name" value="ASKHA_NBD_PanK-III"/>
    <property type="match status" value="1"/>
</dbReference>
<feature type="binding site" evidence="16">
    <location>
        <position position="136"/>
    </location>
    <ligand>
        <name>ATP</name>
        <dbReference type="ChEBI" id="CHEBI:30616"/>
    </ligand>
</feature>
<keyword evidence="9 16" id="KW-0547">Nucleotide-binding</keyword>
<feature type="binding site" evidence="16">
    <location>
        <begin position="111"/>
        <end position="114"/>
    </location>
    <ligand>
        <name>substrate</name>
    </ligand>
</feature>
<dbReference type="SUPFAM" id="SSF53067">
    <property type="entry name" value="Actin-like ATPase domain"/>
    <property type="match status" value="2"/>
</dbReference>
<dbReference type="GO" id="GO:0046872">
    <property type="term" value="F:metal ion binding"/>
    <property type="evidence" value="ECO:0007669"/>
    <property type="project" value="UniProtKB-KW"/>
</dbReference>
<evidence type="ECO:0000256" key="3">
    <source>
        <dbReference type="ARBA" id="ARBA00004496"/>
    </source>
</evidence>
<feature type="binding site" evidence="16">
    <location>
        <begin position="10"/>
        <end position="17"/>
    </location>
    <ligand>
        <name>ATP</name>
        <dbReference type="ChEBI" id="CHEBI:30616"/>
    </ligand>
</feature>
<dbReference type="GO" id="GO:0015937">
    <property type="term" value="P:coenzyme A biosynthetic process"/>
    <property type="evidence" value="ECO:0007669"/>
    <property type="project" value="UniProtKB-UniRule"/>
</dbReference>
<keyword evidence="12 16" id="KW-0630">Potassium</keyword>
<name>D0LNN5_HALO1</name>
<dbReference type="Proteomes" id="UP000001880">
    <property type="component" value="Chromosome"/>
</dbReference>
<dbReference type="UniPathway" id="UPA00241">
    <property type="reaction ID" value="UER00352"/>
</dbReference>
<evidence type="ECO:0000256" key="4">
    <source>
        <dbReference type="ARBA" id="ARBA00005225"/>
    </source>
</evidence>
<keyword evidence="13 16" id="KW-0173">Coenzyme A biosynthesis</keyword>
<evidence type="ECO:0000256" key="12">
    <source>
        <dbReference type="ARBA" id="ARBA00022958"/>
    </source>
</evidence>
<keyword evidence="11 16" id="KW-0067">ATP-binding</keyword>
<evidence type="ECO:0000313" key="17">
    <source>
        <dbReference type="EMBL" id="ACY16940.1"/>
    </source>
</evidence>
<comment type="subunit">
    <text evidence="5 16">Homodimer.</text>
</comment>
<feature type="binding site" evidence="16">
    <location>
        <position position="104"/>
    </location>
    <ligand>
        <name>substrate</name>
    </ligand>
</feature>
<dbReference type="KEGG" id="hoh:Hoch_4446"/>
<comment type="subcellular location">
    <subcellularLocation>
        <location evidence="3 16">Cytoplasm</location>
    </subcellularLocation>
</comment>
<proteinExistence type="inferred from homology"/>
<keyword evidence="8 16" id="KW-0808">Transferase</keyword>
<comment type="catalytic activity">
    <reaction evidence="1 16">
        <text>(R)-pantothenate + ATP = (R)-4'-phosphopantothenate + ADP + H(+)</text>
        <dbReference type="Rhea" id="RHEA:16373"/>
        <dbReference type="ChEBI" id="CHEBI:10986"/>
        <dbReference type="ChEBI" id="CHEBI:15378"/>
        <dbReference type="ChEBI" id="CHEBI:29032"/>
        <dbReference type="ChEBI" id="CHEBI:30616"/>
        <dbReference type="ChEBI" id="CHEBI:456216"/>
        <dbReference type="EC" id="2.7.1.33"/>
    </reaction>
</comment>
<reference evidence="17 18" key="1">
    <citation type="journal article" date="2010" name="Stand. Genomic Sci.">
        <title>Complete genome sequence of Haliangium ochraceum type strain (SMP-2).</title>
        <authorList>
            <consortium name="US DOE Joint Genome Institute (JGI-PGF)"/>
            <person name="Ivanova N."/>
            <person name="Daum C."/>
            <person name="Lang E."/>
            <person name="Abt B."/>
            <person name="Kopitz M."/>
            <person name="Saunders E."/>
            <person name="Lapidus A."/>
            <person name="Lucas S."/>
            <person name="Glavina Del Rio T."/>
            <person name="Nolan M."/>
            <person name="Tice H."/>
            <person name="Copeland A."/>
            <person name="Cheng J.F."/>
            <person name="Chen F."/>
            <person name="Bruce D."/>
            <person name="Goodwin L."/>
            <person name="Pitluck S."/>
            <person name="Mavromatis K."/>
            <person name="Pati A."/>
            <person name="Mikhailova N."/>
            <person name="Chen A."/>
            <person name="Palaniappan K."/>
            <person name="Land M."/>
            <person name="Hauser L."/>
            <person name="Chang Y.J."/>
            <person name="Jeffries C.D."/>
            <person name="Detter J.C."/>
            <person name="Brettin T."/>
            <person name="Rohde M."/>
            <person name="Goker M."/>
            <person name="Bristow J."/>
            <person name="Markowitz V."/>
            <person name="Eisen J.A."/>
            <person name="Hugenholtz P."/>
            <person name="Kyrpides N.C."/>
            <person name="Klenk H.P."/>
        </authorList>
    </citation>
    <scope>NUCLEOTIDE SEQUENCE [LARGE SCALE GENOMIC DNA]</scope>
    <source>
        <strain evidence="18">DSM 14365 / CIP 107738 / JCM 11303 / AJ 13395 / SMP-2</strain>
    </source>
</reference>
<evidence type="ECO:0000256" key="11">
    <source>
        <dbReference type="ARBA" id="ARBA00022840"/>
    </source>
</evidence>
<evidence type="ECO:0000256" key="15">
    <source>
        <dbReference type="ARBA" id="ARBA00040883"/>
    </source>
</evidence>
<comment type="pathway">
    <text evidence="4 16">Cofactor biosynthesis; coenzyme A biosynthesis; CoA from (R)-pantothenate: step 1/5.</text>
</comment>
<dbReference type="Pfam" id="PF03309">
    <property type="entry name" value="Pan_kinase"/>
    <property type="match status" value="1"/>
</dbReference>
<dbReference type="InterPro" id="IPR004619">
    <property type="entry name" value="Type_III_PanK"/>
</dbReference>
<comment type="similarity">
    <text evidence="14 16">Belongs to the type III pantothenate kinase family.</text>
</comment>
<evidence type="ECO:0000256" key="2">
    <source>
        <dbReference type="ARBA" id="ARBA00001958"/>
    </source>
</evidence>
<feature type="binding site" evidence="16">
    <location>
        <position position="133"/>
    </location>
    <ligand>
        <name>K(+)</name>
        <dbReference type="ChEBI" id="CHEBI:29103"/>
    </ligand>
</feature>
<keyword evidence="18" id="KW-1185">Reference proteome</keyword>
<gene>
    <name evidence="16" type="primary">coaX</name>
    <name evidence="17" type="ordered locus">Hoch_4446</name>
</gene>
<dbReference type="PANTHER" id="PTHR34265:SF1">
    <property type="entry name" value="TYPE III PANTOTHENATE KINASE"/>
    <property type="match status" value="1"/>
</dbReference>
<comment type="cofactor">
    <cofactor evidence="16">
        <name>NH4(+)</name>
        <dbReference type="ChEBI" id="CHEBI:28938"/>
    </cofactor>
    <cofactor evidence="16">
        <name>K(+)</name>
        <dbReference type="ChEBI" id="CHEBI:29103"/>
    </cofactor>
    <text evidence="16">A monovalent cation. Ammonium or potassium.</text>
</comment>
<dbReference type="OrthoDB" id="9804707at2"/>
<keyword evidence="7 16" id="KW-0963">Cytoplasm</keyword>
<comment type="cofactor">
    <cofactor evidence="2">
        <name>K(+)</name>
        <dbReference type="ChEBI" id="CHEBI:29103"/>
    </cofactor>
</comment>
<evidence type="ECO:0000256" key="6">
    <source>
        <dbReference type="ARBA" id="ARBA00012102"/>
    </source>
</evidence>
<organism evidence="17 18">
    <name type="scientific">Haliangium ochraceum (strain DSM 14365 / JCM 11303 / SMP-2)</name>
    <dbReference type="NCBI Taxonomy" id="502025"/>
    <lineage>
        <taxon>Bacteria</taxon>
        <taxon>Pseudomonadati</taxon>
        <taxon>Myxococcota</taxon>
        <taxon>Polyangia</taxon>
        <taxon>Haliangiales</taxon>
        <taxon>Kofleriaceae</taxon>
        <taxon>Haliangium</taxon>
    </lineage>
</organism>
<dbReference type="NCBIfam" id="NF009855">
    <property type="entry name" value="PRK13321.1"/>
    <property type="match status" value="1"/>
</dbReference>
<evidence type="ECO:0000256" key="5">
    <source>
        <dbReference type="ARBA" id="ARBA00011738"/>
    </source>
</evidence>
<dbReference type="GO" id="GO:0004594">
    <property type="term" value="F:pantothenate kinase activity"/>
    <property type="evidence" value="ECO:0007669"/>
    <property type="project" value="UniProtKB-UniRule"/>
</dbReference>
<dbReference type="AlphaFoldDB" id="D0LNN5"/>
<dbReference type="PANTHER" id="PTHR34265">
    <property type="entry name" value="TYPE III PANTOTHENATE KINASE"/>
    <property type="match status" value="1"/>
</dbReference>
<dbReference type="eggNOG" id="COG1521">
    <property type="taxonomic scope" value="Bacteria"/>
</dbReference>
<protein>
    <recommendedName>
        <fullName evidence="15 16">Type III pantothenate kinase</fullName>
        <ecNumber evidence="6 16">2.7.1.33</ecNumber>
    </recommendedName>
    <alternativeName>
        <fullName evidence="16">PanK-III</fullName>
    </alternativeName>
    <alternativeName>
        <fullName evidence="16">Pantothenic acid kinase</fullName>
    </alternativeName>
</protein>
<dbReference type="HOGENOM" id="CLU_066627_1_0_7"/>
<dbReference type="STRING" id="502025.Hoch_4446"/>
<dbReference type="Gene3D" id="3.30.420.40">
    <property type="match status" value="2"/>
</dbReference>
<evidence type="ECO:0000256" key="1">
    <source>
        <dbReference type="ARBA" id="ARBA00001206"/>
    </source>
</evidence>
<feature type="active site" description="Proton acceptor" evidence="16">
    <location>
        <position position="113"/>
    </location>
</feature>
<feature type="binding site" evidence="16">
    <location>
        <position position="188"/>
    </location>
    <ligand>
        <name>substrate</name>
    </ligand>
</feature>